<keyword evidence="13" id="KW-1185">Reference proteome</keyword>
<evidence type="ECO:0000259" key="11">
    <source>
        <dbReference type="PROSITE" id="PS50006"/>
    </source>
</evidence>
<comment type="catalytic activity">
    <reaction evidence="8">
        <text>[GlcNAc-(1-&gt;4)-Mur2Ac(oyl-L-Ala-gamma-D-Glu-L-Lys-D-Ala-D-Ala)](n)-di-trans,octa-cis-undecaprenyl diphosphate + beta-D-GlcNAc-(1-&gt;4)-Mur2Ac(oyl-L-Ala-gamma-D-Glu-L-Lys-D-Ala-D-Ala)-di-trans,octa-cis-undecaprenyl diphosphate = [GlcNAc-(1-&gt;4)-Mur2Ac(oyl-L-Ala-gamma-D-Glu-L-Lys-D-Ala-D-Ala)](n+1)-di-trans,octa-cis-undecaprenyl diphosphate + di-trans,octa-cis-undecaprenyl diphosphate + H(+)</text>
        <dbReference type="Rhea" id="RHEA:23708"/>
        <dbReference type="Rhea" id="RHEA-COMP:9602"/>
        <dbReference type="Rhea" id="RHEA-COMP:9603"/>
        <dbReference type="ChEBI" id="CHEBI:15378"/>
        <dbReference type="ChEBI" id="CHEBI:58405"/>
        <dbReference type="ChEBI" id="CHEBI:60033"/>
        <dbReference type="ChEBI" id="CHEBI:78435"/>
        <dbReference type="EC" id="2.4.99.28"/>
    </reaction>
</comment>
<dbReference type="PANTHER" id="PTHR32282:SF31">
    <property type="entry name" value="PEPTIDOGLYCAN GLYCOSYLTRANSFERASE"/>
    <property type="match status" value="1"/>
</dbReference>
<gene>
    <name evidence="12" type="ORF">VB738_07005</name>
</gene>
<name>A0ABU5RTB2_9CYAN</name>
<dbReference type="EMBL" id="JAYGHX010000003">
    <property type="protein sequence ID" value="MEA5391008.1"/>
    <property type="molecule type" value="Genomic_DNA"/>
</dbReference>
<protein>
    <submittedName>
        <fullName evidence="12">Transglycosylase domain-containing protein</fullName>
    </submittedName>
</protein>
<feature type="transmembrane region" description="Helical" evidence="10">
    <location>
        <begin position="182"/>
        <end position="204"/>
    </location>
</feature>
<keyword evidence="10" id="KW-1133">Transmembrane helix</keyword>
<accession>A0ABU5RTB2</accession>
<keyword evidence="10" id="KW-0812">Transmembrane</keyword>
<comment type="catalytic activity">
    <reaction evidence="7">
        <text>Preferential cleavage: (Ac)2-L-Lys-D-Ala-|-D-Ala. Also transpeptidation of peptidyl-alanyl moieties that are N-acyl substituents of D-alanine.</text>
        <dbReference type="EC" id="3.4.16.4"/>
    </reaction>
</comment>
<dbReference type="Pfam" id="PF00905">
    <property type="entry name" value="Transpeptidase"/>
    <property type="match status" value="1"/>
</dbReference>
<proteinExistence type="predicted"/>
<organism evidence="12 13">
    <name type="scientific">Cyanobium gracile UHCC 0139</name>
    <dbReference type="NCBI Taxonomy" id="3110308"/>
    <lineage>
        <taxon>Bacteria</taxon>
        <taxon>Bacillati</taxon>
        <taxon>Cyanobacteriota</taxon>
        <taxon>Cyanophyceae</taxon>
        <taxon>Synechococcales</taxon>
        <taxon>Prochlorococcaceae</taxon>
        <taxon>Cyanobium</taxon>
    </lineage>
</organism>
<dbReference type="SUPFAM" id="SSF56601">
    <property type="entry name" value="beta-lactamase/transpeptidase-like"/>
    <property type="match status" value="1"/>
</dbReference>
<keyword evidence="5" id="KW-0378">Hydrolase</keyword>
<feature type="region of interest" description="Disordered" evidence="9">
    <location>
        <begin position="1"/>
        <end position="37"/>
    </location>
</feature>
<dbReference type="SMART" id="SM00240">
    <property type="entry name" value="FHA"/>
    <property type="match status" value="1"/>
</dbReference>
<keyword evidence="2" id="KW-0645">Protease</keyword>
<dbReference type="Gene3D" id="2.60.200.20">
    <property type="match status" value="1"/>
</dbReference>
<evidence type="ECO:0000256" key="9">
    <source>
        <dbReference type="SAM" id="MobiDB-lite"/>
    </source>
</evidence>
<dbReference type="InterPro" id="IPR008984">
    <property type="entry name" value="SMAD_FHA_dom_sf"/>
</dbReference>
<evidence type="ECO:0000313" key="12">
    <source>
        <dbReference type="EMBL" id="MEA5391008.1"/>
    </source>
</evidence>
<keyword evidence="3" id="KW-0328">Glycosyltransferase</keyword>
<dbReference type="Pfam" id="PF00912">
    <property type="entry name" value="Transgly"/>
    <property type="match status" value="1"/>
</dbReference>
<dbReference type="InterPro" id="IPR001264">
    <property type="entry name" value="Glyco_trans_51"/>
</dbReference>
<feature type="domain" description="FHA" evidence="11">
    <location>
        <begin position="94"/>
        <end position="146"/>
    </location>
</feature>
<dbReference type="Gene3D" id="3.40.710.10">
    <property type="entry name" value="DD-peptidase/beta-lactamase superfamily"/>
    <property type="match status" value="1"/>
</dbReference>
<dbReference type="CDD" id="cd00060">
    <property type="entry name" value="FHA"/>
    <property type="match status" value="1"/>
</dbReference>
<dbReference type="SUPFAM" id="SSF53955">
    <property type="entry name" value="Lysozyme-like"/>
    <property type="match status" value="1"/>
</dbReference>
<evidence type="ECO:0000256" key="5">
    <source>
        <dbReference type="ARBA" id="ARBA00022801"/>
    </source>
</evidence>
<dbReference type="InterPro" id="IPR000253">
    <property type="entry name" value="FHA_dom"/>
</dbReference>
<evidence type="ECO:0000256" key="10">
    <source>
        <dbReference type="SAM" id="Phobius"/>
    </source>
</evidence>
<keyword evidence="10" id="KW-0472">Membrane</keyword>
<dbReference type="InterPro" id="IPR023346">
    <property type="entry name" value="Lysozyme-like_dom_sf"/>
</dbReference>
<keyword evidence="4" id="KW-0808">Transferase</keyword>
<dbReference type="PROSITE" id="PS50006">
    <property type="entry name" value="FHA_DOMAIN"/>
    <property type="match status" value="1"/>
</dbReference>
<evidence type="ECO:0000256" key="3">
    <source>
        <dbReference type="ARBA" id="ARBA00022676"/>
    </source>
</evidence>
<evidence type="ECO:0000256" key="4">
    <source>
        <dbReference type="ARBA" id="ARBA00022679"/>
    </source>
</evidence>
<dbReference type="Proteomes" id="UP001304461">
    <property type="component" value="Unassembled WGS sequence"/>
</dbReference>
<feature type="compositionally biased region" description="Low complexity" evidence="9">
    <location>
        <begin position="8"/>
        <end position="37"/>
    </location>
</feature>
<keyword evidence="1" id="KW-0121">Carboxypeptidase</keyword>
<dbReference type="SUPFAM" id="SSF49879">
    <property type="entry name" value="SMAD/FHA domain"/>
    <property type="match status" value="1"/>
</dbReference>
<evidence type="ECO:0000256" key="8">
    <source>
        <dbReference type="ARBA" id="ARBA00049902"/>
    </source>
</evidence>
<sequence length="772" mass="80967">MVGTTEQASAGASTPASTAPATSAESAPASDSPGAPAGAAGWAGLWRALTAPAAGGRRRDLTAALGGLRHHDAWLELWVGGQCRRRLALEGGRYRVGRDPLCELQADATGVSRVHAIVEQERPGDRDYVGEDFGSANGLFHRDRRIRALRLRDGDRLQLGSPLKGEAPTLVYRHPRSPLGQLVHWGAIGALVGSGVALGGLLLATTVAGGSSIRSVSGPVKVFSTDGRQIDAAEGSSTALPTLADYPLHLRQALIASEDSRFGWNSGIDLFGTLRSLVQGTGGGSGLTQQVARMVYPAVGTDVSVARKLRELWVAWQLEAGFSKNRILKMYLDRAYLGLGAEGFEQAAQLYFRKSASALDVAESAFLVGLLPSPNSYSPCNRENPTWGRERRDLVLGRMHAEGYLSDQALIDARRRPLNIDPSACRASTYSSYPFFSDYVIGELEGRRFALDLSSPEARGNYAVISSIDPRLQAIAQKQLKAFLEGPGGRAGLTQGALISIDYATGAILAYVGGGDYSRSSFDRVQALRQPGSTFKLFAFLAALEAGAKPGDAISCAPLSYVAGCRGGGGSTSVAAGFASSDNVVALRLAQQAGLGKVVAKARQLGISTPMEESFSMVLGGKETFLYELARAYAVVANGGRSVPLHGVTRIYDLGICGSVRSLATCPAAGVTTPIGERPQQLIEPAVAAEMDALLRGVVSDGTGRAAGVVADARGKTGTTDNGVDVLFVGYSPSSRILTGIWMGNDDNRPAEAASGALVAKLWGQYMRALAG</sequence>
<reference evidence="12 13" key="1">
    <citation type="submission" date="2023-12" db="EMBL/GenBank/DDBJ databases">
        <title>Baltic Sea Cyanobacteria.</title>
        <authorList>
            <person name="Delbaje E."/>
            <person name="Fewer D.P."/>
            <person name="Shishido T.K."/>
        </authorList>
    </citation>
    <scope>NUCLEOTIDE SEQUENCE [LARGE SCALE GENOMIC DNA]</scope>
    <source>
        <strain evidence="12 13">UHCC 0139</strain>
    </source>
</reference>
<evidence type="ECO:0000256" key="2">
    <source>
        <dbReference type="ARBA" id="ARBA00022670"/>
    </source>
</evidence>
<dbReference type="InterPro" id="IPR036950">
    <property type="entry name" value="PBP_transglycosylase"/>
</dbReference>
<evidence type="ECO:0000256" key="7">
    <source>
        <dbReference type="ARBA" id="ARBA00034000"/>
    </source>
</evidence>
<keyword evidence="6" id="KW-0511">Multifunctional enzyme</keyword>
<dbReference type="InterPro" id="IPR050396">
    <property type="entry name" value="Glycosyltr_51/Transpeptidase"/>
</dbReference>
<dbReference type="Pfam" id="PF00498">
    <property type="entry name" value="FHA"/>
    <property type="match status" value="1"/>
</dbReference>
<comment type="caution">
    <text evidence="12">The sequence shown here is derived from an EMBL/GenBank/DDBJ whole genome shotgun (WGS) entry which is preliminary data.</text>
</comment>
<evidence type="ECO:0000313" key="13">
    <source>
        <dbReference type="Proteomes" id="UP001304461"/>
    </source>
</evidence>
<dbReference type="RefSeq" id="WP_323305057.1">
    <property type="nucleotide sequence ID" value="NZ_JAYGHX010000003.1"/>
</dbReference>
<dbReference type="InterPro" id="IPR012338">
    <property type="entry name" value="Beta-lactam/transpept-like"/>
</dbReference>
<dbReference type="PANTHER" id="PTHR32282">
    <property type="entry name" value="BINDING PROTEIN TRANSPEPTIDASE, PUTATIVE-RELATED"/>
    <property type="match status" value="1"/>
</dbReference>
<evidence type="ECO:0000256" key="1">
    <source>
        <dbReference type="ARBA" id="ARBA00022645"/>
    </source>
</evidence>
<dbReference type="Gene3D" id="1.10.3810.10">
    <property type="entry name" value="Biosynthetic peptidoglycan transglycosylase-like"/>
    <property type="match status" value="1"/>
</dbReference>
<evidence type="ECO:0000256" key="6">
    <source>
        <dbReference type="ARBA" id="ARBA00023268"/>
    </source>
</evidence>
<dbReference type="InterPro" id="IPR001460">
    <property type="entry name" value="PCN-bd_Tpept"/>
</dbReference>